<dbReference type="PANTHER" id="PTHR46402:SF2">
    <property type="entry name" value="HISTONE-LYSINE N-TRIMETHYLTRANSFERASE SMYD5"/>
    <property type="match status" value="1"/>
</dbReference>
<dbReference type="SMART" id="SM00028">
    <property type="entry name" value="TPR"/>
    <property type="match status" value="4"/>
</dbReference>
<accession>A0ABM1AAY6</accession>
<protein>
    <submittedName>
        <fullName evidence="11">Uncharacterized protein LOC101858898</fullName>
    </submittedName>
</protein>
<evidence type="ECO:0000256" key="3">
    <source>
        <dbReference type="ARBA" id="ARBA00022691"/>
    </source>
</evidence>
<evidence type="ECO:0000313" key="11">
    <source>
        <dbReference type="RefSeq" id="XP_012944230.1"/>
    </source>
</evidence>
<dbReference type="Gene3D" id="1.25.40.10">
    <property type="entry name" value="Tetratricopeptide repeat domain"/>
    <property type="match status" value="2"/>
</dbReference>
<evidence type="ECO:0000256" key="1">
    <source>
        <dbReference type="ARBA" id="ARBA00022603"/>
    </source>
</evidence>
<dbReference type="Gene3D" id="6.10.140.2220">
    <property type="match status" value="1"/>
</dbReference>
<dbReference type="SUPFAM" id="SSF48452">
    <property type="entry name" value="TPR-like"/>
    <property type="match status" value="2"/>
</dbReference>
<dbReference type="InterPro" id="IPR011990">
    <property type="entry name" value="TPR-like_helical_dom_sf"/>
</dbReference>
<reference evidence="11" key="1">
    <citation type="submission" date="2025-08" db="UniProtKB">
        <authorList>
            <consortium name="RefSeq"/>
        </authorList>
    </citation>
    <scope>IDENTIFICATION</scope>
</reference>
<keyword evidence="1" id="KW-0489">Methyltransferase</keyword>
<dbReference type="InterPro" id="IPR046341">
    <property type="entry name" value="SET_dom_sf"/>
</dbReference>
<sequence length="729" mass="83164">MAKTSEALDVLAAEDMKAERFSDAISKYTELLEKVPGESVRWFCARGNGHLKKGSATEALEDGKKAKRLDETSVEACILCGRASSQLGFFVESLDYYKEGLKIDPKRKAITEDLKKLQKIILQDQEKQTTKEDSSYSAVTLCSQSIYPGDDQLLTMEKEILEVKYKILDDPAYSLQTPPKKRDAQLEGQLVQAAYEFFTAERLEEALELMSKLITLDPRNLFYRTFRAQIYFNMSQWPKVIQDYWVIPKAQRKAEIWKQGGKAFVELWLPVLAEFWLRKATQLSGGKDEEAAMLFQKVRVRRLYEPLTEDQPVQVDFTQFGRAVFAKEDIPAGETVMMDIPMVIAQSLSTRHIPACANCATSLISPEIYFEKKLNLMGKEQQELIEDHWPKVSEIWCEHCGKERYCSNICKNEAWEVYHRVICPRFNPGADTLYAVIEQGGFGYTADGKWDEVWKGHFSPMILVKIWANIASQVRTMMENDGVKEPTVEHWARAKAPYRRFIAFGTMPAMQRMPHALPMFQAAFADCGGGLSYKITEDEFNGRYYQAACNLQSFSCSITPYHHFMNNIKDDLRGIGVLKHLSDRPPEAQFAALCPLHACSNHSCLNNAEVCDLDINGRPGVQMIARRDIKKGEEIFITYIDTSMPKTLRKAWLFKSFNFWCQCKRCQFEGDTPSECTHCLKKAPEDKKFAACGKCKRAWYCGAACQKASWKNGHKIVCQTPHSQAVFDT</sequence>
<feature type="domain" description="MYND-type" evidence="9">
    <location>
        <begin position="356"/>
        <end position="423"/>
    </location>
</feature>
<dbReference type="GeneID" id="101858898"/>
<evidence type="ECO:0000256" key="7">
    <source>
        <dbReference type="PROSITE-ProRule" id="PRU00134"/>
    </source>
</evidence>
<dbReference type="Pfam" id="PF01753">
    <property type="entry name" value="zf-MYND"/>
    <property type="match status" value="1"/>
</dbReference>
<proteinExistence type="predicted"/>
<dbReference type="RefSeq" id="XP_012944230.1">
    <property type="nucleotide sequence ID" value="XM_013088776.2"/>
</dbReference>
<keyword evidence="10" id="KW-1185">Reference proteome</keyword>
<gene>
    <name evidence="11" type="primary">LOC101858898</name>
</gene>
<evidence type="ECO:0000256" key="5">
    <source>
        <dbReference type="ARBA" id="ARBA00022771"/>
    </source>
</evidence>
<dbReference type="SUPFAM" id="SSF82199">
    <property type="entry name" value="SET domain"/>
    <property type="match status" value="1"/>
</dbReference>
<dbReference type="InterPro" id="IPR019734">
    <property type="entry name" value="TPR_rpt"/>
</dbReference>
<dbReference type="Pfam" id="PF00856">
    <property type="entry name" value="SET"/>
    <property type="match status" value="1"/>
</dbReference>
<name>A0ABM1AAY6_APLCA</name>
<feature type="domain" description="MYND-type" evidence="9">
    <location>
        <begin position="676"/>
        <end position="718"/>
    </location>
</feature>
<evidence type="ECO:0000256" key="2">
    <source>
        <dbReference type="ARBA" id="ARBA00022679"/>
    </source>
</evidence>
<dbReference type="PROSITE" id="PS50280">
    <property type="entry name" value="SET"/>
    <property type="match status" value="1"/>
</dbReference>
<feature type="domain" description="SET" evidence="8">
    <location>
        <begin position="311"/>
        <end position="640"/>
    </location>
</feature>
<evidence type="ECO:0000256" key="6">
    <source>
        <dbReference type="ARBA" id="ARBA00022833"/>
    </source>
</evidence>
<dbReference type="InterPro" id="IPR001214">
    <property type="entry name" value="SET_dom"/>
</dbReference>
<evidence type="ECO:0000259" key="8">
    <source>
        <dbReference type="PROSITE" id="PS50280"/>
    </source>
</evidence>
<evidence type="ECO:0000256" key="4">
    <source>
        <dbReference type="ARBA" id="ARBA00022723"/>
    </source>
</evidence>
<keyword evidence="3" id="KW-0949">S-adenosyl-L-methionine</keyword>
<keyword evidence="2" id="KW-0808">Transferase</keyword>
<dbReference type="Proteomes" id="UP000694888">
    <property type="component" value="Unplaced"/>
</dbReference>
<dbReference type="Gene3D" id="2.170.270.10">
    <property type="entry name" value="SET domain"/>
    <property type="match status" value="1"/>
</dbReference>
<dbReference type="PANTHER" id="PTHR46402">
    <property type="entry name" value="SET AND MYND DOMAIN-CONTAINING PROTEIN 5"/>
    <property type="match status" value="1"/>
</dbReference>
<keyword evidence="4" id="KW-0479">Metal-binding</keyword>
<dbReference type="PROSITE" id="PS01360">
    <property type="entry name" value="ZF_MYND_1"/>
    <property type="match status" value="1"/>
</dbReference>
<evidence type="ECO:0000313" key="10">
    <source>
        <dbReference type="Proteomes" id="UP000694888"/>
    </source>
</evidence>
<dbReference type="CDD" id="cd20071">
    <property type="entry name" value="SET_SMYD"/>
    <property type="match status" value="1"/>
</dbReference>
<evidence type="ECO:0000259" key="9">
    <source>
        <dbReference type="PROSITE" id="PS50865"/>
    </source>
</evidence>
<organism evidence="10 11">
    <name type="scientific">Aplysia californica</name>
    <name type="common">California sea hare</name>
    <dbReference type="NCBI Taxonomy" id="6500"/>
    <lineage>
        <taxon>Eukaryota</taxon>
        <taxon>Metazoa</taxon>
        <taxon>Spiralia</taxon>
        <taxon>Lophotrochozoa</taxon>
        <taxon>Mollusca</taxon>
        <taxon>Gastropoda</taxon>
        <taxon>Heterobranchia</taxon>
        <taxon>Euthyneura</taxon>
        <taxon>Tectipleura</taxon>
        <taxon>Aplysiida</taxon>
        <taxon>Aplysioidea</taxon>
        <taxon>Aplysiidae</taxon>
        <taxon>Aplysia</taxon>
    </lineage>
</organism>
<keyword evidence="5 7" id="KW-0863">Zinc-finger</keyword>
<dbReference type="InterPro" id="IPR002893">
    <property type="entry name" value="Znf_MYND"/>
</dbReference>
<keyword evidence="6" id="KW-0862">Zinc</keyword>
<dbReference type="SUPFAM" id="SSF144232">
    <property type="entry name" value="HIT/MYND zinc finger-like"/>
    <property type="match status" value="2"/>
</dbReference>
<dbReference type="PROSITE" id="PS50865">
    <property type="entry name" value="ZF_MYND_2"/>
    <property type="match status" value="2"/>
</dbReference>